<evidence type="ECO:0000256" key="12">
    <source>
        <dbReference type="ARBA" id="ARBA00044891"/>
    </source>
</evidence>
<dbReference type="InterPro" id="IPR011701">
    <property type="entry name" value="MFS"/>
</dbReference>
<dbReference type="GO" id="GO:0022857">
    <property type="term" value="F:transmembrane transporter activity"/>
    <property type="evidence" value="ECO:0007669"/>
    <property type="project" value="InterPro"/>
</dbReference>
<evidence type="ECO:0000256" key="5">
    <source>
        <dbReference type="ARBA" id="ARBA00022989"/>
    </source>
</evidence>
<comment type="function">
    <text evidence="23">Lysosomal dipeptide uniporter that selectively exports lysine, arginine or histidine-containing dipeptides with a net positive charge from the lysosome lumen into the cytosol. Could play a role in a specific type of protein O-glycosylation indirectly regulating macrophages migration and tissue invasion. Also essential for liver homeostasis.</text>
</comment>
<comment type="catalytic activity">
    <reaction evidence="19">
        <text>L-alanyl-L-lysine(out) = L-alanyl-L-lysine(in)</text>
        <dbReference type="Rhea" id="RHEA:79415"/>
        <dbReference type="ChEBI" id="CHEBI:192470"/>
    </reaction>
</comment>
<dbReference type="InterPro" id="IPR036259">
    <property type="entry name" value="MFS_trans_sf"/>
</dbReference>
<dbReference type="PANTHER" id="PTHR23512:SF3">
    <property type="entry name" value="MAJOR FACILITATOR SUPERFAMILY DOMAIN-CONTAINING PROTEIN 1"/>
    <property type="match status" value="1"/>
</dbReference>
<feature type="transmembrane region" description="Helical" evidence="25">
    <location>
        <begin position="291"/>
        <end position="312"/>
    </location>
</feature>
<accession>L8GMV6</accession>
<comment type="catalytic activity">
    <reaction evidence="8">
        <text>L-lysyl-L-alanine(out) = L-lysyl-L-alanine(in)</text>
        <dbReference type="Rhea" id="RHEA:79399"/>
        <dbReference type="ChEBI" id="CHEBI:229954"/>
    </reaction>
</comment>
<comment type="catalytic activity">
    <reaction evidence="18">
        <text>L-histidyl-L-alpha-amino acid(out) = L-histidyl-L-alpha-amino acid(in)</text>
        <dbReference type="Rhea" id="RHEA:79379"/>
        <dbReference type="ChEBI" id="CHEBI:229964"/>
    </reaction>
</comment>
<evidence type="ECO:0000256" key="13">
    <source>
        <dbReference type="ARBA" id="ARBA00044893"/>
    </source>
</evidence>
<sequence length="524" mass="56210">MEEQREKTMLLGADKTSGKEHGLGLMHPWVDYAVHIPFRVPRIPHSEGATFWDNWLHHTDSTPPVSDPEASKSSPAEPAPTPPLAVRLGALLLLFLLVFGPTLSYSSVGALYTQLKTDMGFTDGQLGFLFSAYALPNIVAVFFAGVMVDSLGVNFCCLLFAGSRATSWPWAKPTPSSSPAASSTASAPNAYQDALLARWYSHDTKVTLSMALAVCMLSFRLSSFVSMFAVPEIYAHWGFFAVLAATAVLVGVSFAAAVGLVAVDKRYDAYLQPASADGEEFSWASILHLPALFWALVLTTFGTYGAVLPFISFSSEFLQQKWGMADVEASRVTASLYLAAALVMVPLGFIIDRYGHRVTLTFVATVLPVVAYSLLLFTSLTPFAGCLLLGVTHGLLPAAVFPSIALIVPPKLVGSAYGLLTSALNAALFLSPFLLGLVPDFIADASQASHLEGVTVVSQMRVEVLVAFALVGCCGSVVAWLIDARTGHVLERTCVLKLGAKVSDNLLRQSQQLFEDDQPPKPLR</sequence>
<evidence type="ECO:0000256" key="4">
    <source>
        <dbReference type="ARBA" id="ARBA00022692"/>
    </source>
</evidence>
<comment type="catalytic activity">
    <reaction evidence="9">
        <text>L-histidyl-glycine(out) = L-histidyl-glycine(in)</text>
        <dbReference type="Rhea" id="RHEA:79395"/>
        <dbReference type="ChEBI" id="CHEBI:229957"/>
    </reaction>
</comment>
<evidence type="ECO:0000256" key="22">
    <source>
        <dbReference type="ARBA" id="ARBA00045018"/>
    </source>
</evidence>
<feature type="transmembrane region" description="Helical" evidence="25">
    <location>
        <begin position="332"/>
        <end position="351"/>
    </location>
</feature>
<evidence type="ECO:0000256" key="25">
    <source>
        <dbReference type="SAM" id="Phobius"/>
    </source>
</evidence>
<dbReference type="GO" id="GO:0005765">
    <property type="term" value="C:lysosomal membrane"/>
    <property type="evidence" value="ECO:0007669"/>
    <property type="project" value="UniProtKB-SubCell"/>
</dbReference>
<comment type="subunit">
    <text evidence="24">Homodimer. Interacts with lysosomal protein GLMP (via lumenal domain); the interaction starts while both proteins are still in the endoplasmic reticulum and is required for stabilization of MFSD1 in lysosomes but has no direct effect on its targeting to lysosomes or transporter activity.</text>
</comment>
<evidence type="ECO:0000256" key="14">
    <source>
        <dbReference type="ARBA" id="ARBA00044898"/>
    </source>
</evidence>
<evidence type="ECO:0000256" key="10">
    <source>
        <dbReference type="ARBA" id="ARBA00044881"/>
    </source>
</evidence>
<proteinExistence type="inferred from homology"/>
<feature type="transmembrane region" description="Helical" evidence="25">
    <location>
        <begin position="419"/>
        <end position="442"/>
    </location>
</feature>
<keyword evidence="3" id="KW-0813">Transport</keyword>
<evidence type="ECO:0000256" key="2">
    <source>
        <dbReference type="ARBA" id="ARBA00008335"/>
    </source>
</evidence>
<feature type="transmembrane region" description="Helical" evidence="25">
    <location>
        <begin position="236"/>
        <end position="263"/>
    </location>
</feature>
<evidence type="ECO:0000256" key="7">
    <source>
        <dbReference type="ARBA" id="ARBA00023228"/>
    </source>
</evidence>
<dbReference type="OMA" id="MALAVCM"/>
<comment type="catalytic activity">
    <reaction evidence="12">
        <text>L-lysyl-L-alpha-amino acid(out) = L-lysyl-L-alpha-amino acid(in)</text>
        <dbReference type="Rhea" id="RHEA:79387"/>
        <dbReference type="ChEBI" id="CHEBI:229965"/>
    </reaction>
</comment>
<comment type="subcellular location">
    <subcellularLocation>
        <location evidence="1">Lysosome membrane</location>
        <topology evidence="1">Multi-pass membrane protein</topology>
    </subcellularLocation>
</comment>
<dbReference type="KEGG" id="acan:ACA1_380870"/>
<evidence type="ECO:0000256" key="21">
    <source>
        <dbReference type="ARBA" id="ARBA00044985"/>
    </source>
</evidence>
<dbReference type="InterPro" id="IPR052187">
    <property type="entry name" value="MFSD1"/>
</dbReference>
<evidence type="ECO:0000256" key="6">
    <source>
        <dbReference type="ARBA" id="ARBA00023136"/>
    </source>
</evidence>
<evidence type="ECO:0000256" key="17">
    <source>
        <dbReference type="ARBA" id="ARBA00044903"/>
    </source>
</evidence>
<evidence type="ECO:0000256" key="11">
    <source>
        <dbReference type="ARBA" id="ARBA00044884"/>
    </source>
</evidence>
<comment type="catalytic activity">
    <reaction evidence="10">
        <text>L-alpha-aminoacyl-L-arginine(out) = L-alpha-aminoacyl-L-arginine(in)</text>
        <dbReference type="Rhea" id="RHEA:79367"/>
        <dbReference type="ChEBI" id="CHEBI:229968"/>
    </reaction>
</comment>
<keyword evidence="6 25" id="KW-0472">Membrane</keyword>
<dbReference type="SUPFAM" id="SSF103473">
    <property type="entry name" value="MFS general substrate transporter"/>
    <property type="match status" value="1"/>
</dbReference>
<feature type="transmembrane region" description="Helical" evidence="25">
    <location>
        <begin position="382"/>
        <end position="407"/>
    </location>
</feature>
<feature type="transmembrane region" description="Helical" evidence="25">
    <location>
        <begin position="133"/>
        <end position="161"/>
    </location>
</feature>
<evidence type="ECO:0000256" key="16">
    <source>
        <dbReference type="ARBA" id="ARBA00044900"/>
    </source>
</evidence>
<evidence type="ECO:0000313" key="27">
    <source>
        <dbReference type="Proteomes" id="UP000011083"/>
    </source>
</evidence>
<comment type="catalytic activity">
    <reaction evidence="20">
        <text>L-lysyl-glycine(out) = L-lysyl-glycine(in)</text>
        <dbReference type="Rhea" id="RHEA:79407"/>
        <dbReference type="ChEBI" id="CHEBI:191202"/>
    </reaction>
</comment>
<dbReference type="VEuPathDB" id="AmoebaDB:ACA1_380870"/>
<evidence type="ECO:0000256" key="1">
    <source>
        <dbReference type="ARBA" id="ARBA00004155"/>
    </source>
</evidence>
<comment type="catalytic activity">
    <reaction evidence="11">
        <text>L-alpha-aminoacyl-L-histidine(out) = L-alpha-aminoacyl-L-histidine(in)</text>
        <dbReference type="Rhea" id="RHEA:79375"/>
        <dbReference type="ChEBI" id="CHEBI:229967"/>
    </reaction>
</comment>
<keyword evidence="5 25" id="KW-1133">Transmembrane helix</keyword>
<evidence type="ECO:0000256" key="19">
    <source>
        <dbReference type="ARBA" id="ARBA00044919"/>
    </source>
</evidence>
<feature type="transmembrane region" description="Helical" evidence="25">
    <location>
        <begin position="462"/>
        <end position="482"/>
    </location>
</feature>
<dbReference type="PANTHER" id="PTHR23512">
    <property type="entry name" value="MAJOR FACILITATOR SUPERFAMILY DOMAIN-CONTAINING PROTEIN 1"/>
    <property type="match status" value="1"/>
</dbReference>
<evidence type="ECO:0000256" key="15">
    <source>
        <dbReference type="ARBA" id="ARBA00044899"/>
    </source>
</evidence>
<gene>
    <name evidence="26" type="ORF">ACA1_380870</name>
</gene>
<dbReference type="GeneID" id="14915002"/>
<reference evidence="26 27" key="1">
    <citation type="journal article" date="2013" name="Genome Biol.">
        <title>Genome of Acanthamoeba castellanii highlights extensive lateral gene transfer and early evolution of tyrosine kinase signaling.</title>
        <authorList>
            <person name="Clarke M."/>
            <person name="Lohan A.J."/>
            <person name="Liu B."/>
            <person name="Lagkouvardos I."/>
            <person name="Roy S."/>
            <person name="Zafar N."/>
            <person name="Bertelli C."/>
            <person name="Schilde C."/>
            <person name="Kianianmomeni A."/>
            <person name="Burglin T.R."/>
            <person name="Frech C."/>
            <person name="Turcotte B."/>
            <person name="Kopec K.O."/>
            <person name="Synnott J.M."/>
            <person name="Choo C."/>
            <person name="Paponov I."/>
            <person name="Finkler A."/>
            <person name="Soon Heng Tan C."/>
            <person name="Hutchins A.P."/>
            <person name="Weinmeier T."/>
            <person name="Rattei T."/>
            <person name="Chu J.S."/>
            <person name="Gimenez G."/>
            <person name="Irimia M."/>
            <person name="Rigden D.J."/>
            <person name="Fitzpatrick D.A."/>
            <person name="Lorenzo-Morales J."/>
            <person name="Bateman A."/>
            <person name="Chiu C.H."/>
            <person name="Tang P."/>
            <person name="Hegemann P."/>
            <person name="Fromm H."/>
            <person name="Raoult D."/>
            <person name="Greub G."/>
            <person name="Miranda-Saavedra D."/>
            <person name="Chen N."/>
            <person name="Nash P."/>
            <person name="Ginger M.L."/>
            <person name="Horn M."/>
            <person name="Schaap P."/>
            <person name="Caler L."/>
            <person name="Loftus B."/>
        </authorList>
    </citation>
    <scope>NUCLEOTIDE SEQUENCE [LARGE SCALE GENOMIC DNA]</scope>
    <source>
        <strain evidence="26 27">Neff</strain>
    </source>
</reference>
<evidence type="ECO:0000256" key="3">
    <source>
        <dbReference type="ARBA" id="ARBA00022448"/>
    </source>
</evidence>
<keyword evidence="4 25" id="KW-0812">Transmembrane</keyword>
<evidence type="ECO:0000256" key="8">
    <source>
        <dbReference type="ARBA" id="ARBA00044876"/>
    </source>
</evidence>
<feature type="transmembrane region" description="Helical" evidence="25">
    <location>
        <begin position="358"/>
        <end position="376"/>
    </location>
</feature>
<feature type="transmembrane region" description="Helical" evidence="25">
    <location>
        <begin position="90"/>
        <end position="113"/>
    </location>
</feature>
<evidence type="ECO:0000256" key="23">
    <source>
        <dbReference type="ARBA" id="ARBA00045709"/>
    </source>
</evidence>
<dbReference type="AlphaFoldDB" id="L8GMV6"/>
<organism evidence="26 27">
    <name type="scientific">Acanthamoeba castellanii (strain ATCC 30010 / Neff)</name>
    <dbReference type="NCBI Taxonomy" id="1257118"/>
    <lineage>
        <taxon>Eukaryota</taxon>
        <taxon>Amoebozoa</taxon>
        <taxon>Discosea</taxon>
        <taxon>Longamoebia</taxon>
        <taxon>Centramoebida</taxon>
        <taxon>Acanthamoebidae</taxon>
        <taxon>Acanthamoeba</taxon>
    </lineage>
</organism>
<dbReference type="EMBL" id="KB008053">
    <property type="protein sequence ID" value="ELR14410.1"/>
    <property type="molecule type" value="Genomic_DNA"/>
</dbReference>
<protein>
    <recommendedName>
        <fullName evidence="21">Lysosomal dipeptide transporter MFSD1</fullName>
    </recommendedName>
    <alternativeName>
        <fullName evidence="22">Major facilitator superfamily domain-containing protein 1</fullName>
    </alternativeName>
</protein>
<evidence type="ECO:0000313" key="26">
    <source>
        <dbReference type="EMBL" id="ELR14410.1"/>
    </source>
</evidence>
<feature type="transmembrane region" description="Helical" evidence="25">
    <location>
        <begin position="208"/>
        <end position="230"/>
    </location>
</feature>
<dbReference type="Proteomes" id="UP000011083">
    <property type="component" value="Unassembled WGS sequence"/>
</dbReference>
<comment type="catalytic activity">
    <reaction evidence="13">
        <text>L-alpha-aminoacyl-L-lysine(out) = L-alpha-aminoacyl-L-lysine(in)</text>
        <dbReference type="Rhea" id="RHEA:79383"/>
        <dbReference type="ChEBI" id="CHEBI:229966"/>
    </reaction>
</comment>
<comment type="catalytic activity">
    <reaction evidence="17">
        <text>L-arginyl-glycine(out) = L-arginyl-glycine(in)</text>
        <dbReference type="Rhea" id="RHEA:79391"/>
        <dbReference type="ChEBI" id="CHEBI:229955"/>
    </reaction>
</comment>
<keyword evidence="27" id="KW-1185">Reference proteome</keyword>
<comment type="catalytic activity">
    <reaction evidence="15">
        <text>L-arginyl-L-alpha-amino acid(out) = L-arginyl-L-alpha-amino acid(in)</text>
        <dbReference type="Rhea" id="RHEA:79371"/>
        <dbReference type="ChEBI" id="CHEBI:84315"/>
    </reaction>
</comment>
<dbReference type="OrthoDB" id="424834at2759"/>
<name>L8GMV6_ACACF</name>
<dbReference type="Gene3D" id="1.20.1250.20">
    <property type="entry name" value="MFS general substrate transporter like domains"/>
    <property type="match status" value="1"/>
</dbReference>
<keyword evidence="7" id="KW-0458">Lysosome</keyword>
<evidence type="ECO:0000256" key="9">
    <source>
        <dbReference type="ARBA" id="ARBA00044878"/>
    </source>
</evidence>
<dbReference type="RefSeq" id="XP_004336423.1">
    <property type="nucleotide sequence ID" value="XM_004336375.1"/>
</dbReference>
<evidence type="ECO:0000256" key="20">
    <source>
        <dbReference type="ARBA" id="ARBA00044924"/>
    </source>
</evidence>
<evidence type="ECO:0000256" key="24">
    <source>
        <dbReference type="ARBA" id="ARBA00046376"/>
    </source>
</evidence>
<comment type="catalytic activity">
    <reaction evidence="16">
        <text>L-lysyl-L-lysine(out) = L-lysyl-L-lysine(in)</text>
        <dbReference type="Rhea" id="RHEA:79403"/>
        <dbReference type="ChEBI" id="CHEBI:229956"/>
    </reaction>
</comment>
<evidence type="ECO:0000256" key="18">
    <source>
        <dbReference type="ARBA" id="ARBA00044912"/>
    </source>
</evidence>
<comment type="catalytic activity">
    <reaction evidence="14">
        <text>L-aspartyl-L-lysine(out) = L-aspartyl-L-lysine(in)</text>
        <dbReference type="Rhea" id="RHEA:79411"/>
        <dbReference type="ChEBI" id="CHEBI:229953"/>
    </reaction>
</comment>
<dbReference type="Pfam" id="PF07690">
    <property type="entry name" value="MFS_1"/>
    <property type="match status" value="1"/>
</dbReference>
<comment type="similarity">
    <text evidence="2">Belongs to the major facilitator superfamily.</text>
</comment>